<dbReference type="NCBIfam" id="TIGR03421">
    <property type="entry name" value="FeS_CyaY"/>
    <property type="match status" value="1"/>
</dbReference>
<feature type="region of interest" description="Disordered" evidence="13">
    <location>
        <begin position="1"/>
        <end position="22"/>
    </location>
</feature>
<dbReference type="AlphaFoldDB" id="A0A395NZ20"/>
<comment type="catalytic activity">
    <reaction evidence="12">
        <text>4 Fe(2+) + O2 + 4 H(+) = 4 Fe(3+) + 2 H2O</text>
        <dbReference type="Rhea" id="RHEA:11148"/>
        <dbReference type="ChEBI" id="CHEBI:15377"/>
        <dbReference type="ChEBI" id="CHEBI:15378"/>
        <dbReference type="ChEBI" id="CHEBI:15379"/>
        <dbReference type="ChEBI" id="CHEBI:29033"/>
        <dbReference type="ChEBI" id="CHEBI:29034"/>
        <dbReference type="EC" id="1.16.3.1"/>
    </reaction>
</comment>
<gene>
    <name evidence="14" type="ORF">TARUN_873</name>
</gene>
<organism evidence="14 15">
    <name type="scientific">Trichoderma arundinaceum</name>
    <dbReference type="NCBI Taxonomy" id="490622"/>
    <lineage>
        <taxon>Eukaryota</taxon>
        <taxon>Fungi</taxon>
        <taxon>Dikarya</taxon>
        <taxon>Ascomycota</taxon>
        <taxon>Pezizomycotina</taxon>
        <taxon>Sordariomycetes</taxon>
        <taxon>Hypocreomycetidae</taxon>
        <taxon>Hypocreales</taxon>
        <taxon>Hypocreaceae</taxon>
        <taxon>Trichoderma</taxon>
    </lineage>
</organism>
<evidence type="ECO:0000313" key="14">
    <source>
        <dbReference type="EMBL" id="RFU81299.1"/>
    </source>
</evidence>
<name>A0A395NZ20_TRIAR</name>
<evidence type="ECO:0000256" key="4">
    <source>
        <dbReference type="ARBA" id="ARBA00022434"/>
    </source>
</evidence>
<keyword evidence="4" id="KW-0409">Iron storage</keyword>
<dbReference type="PANTHER" id="PTHR16821:SF2">
    <property type="entry name" value="FRATAXIN, MITOCHONDRIAL"/>
    <property type="match status" value="1"/>
</dbReference>
<dbReference type="GO" id="GO:0016226">
    <property type="term" value="P:iron-sulfur cluster assembly"/>
    <property type="evidence" value="ECO:0007669"/>
    <property type="project" value="InterPro"/>
</dbReference>
<evidence type="ECO:0000256" key="3">
    <source>
        <dbReference type="ARBA" id="ARBA00013107"/>
    </source>
</evidence>
<dbReference type="GO" id="GO:0034986">
    <property type="term" value="F:iron chaperone activity"/>
    <property type="evidence" value="ECO:0007669"/>
    <property type="project" value="TreeGrafter"/>
</dbReference>
<dbReference type="Gene3D" id="3.30.920.10">
    <property type="entry name" value="Frataxin/CyaY"/>
    <property type="match status" value="1"/>
</dbReference>
<proteinExistence type="inferred from homology"/>
<keyword evidence="8" id="KW-0560">Oxidoreductase</keyword>
<dbReference type="GO" id="GO:0005739">
    <property type="term" value="C:mitochondrion"/>
    <property type="evidence" value="ECO:0007669"/>
    <property type="project" value="UniProtKB-SubCell"/>
</dbReference>
<dbReference type="InterPro" id="IPR017789">
    <property type="entry name" value="Frataxin"/>
</dbReference>
<dbReference type="GO" id="GO:0008198">
    <property type="term" value="F:ferrous iron binding"/>
    <property type="evidence" value="ECO:0007669"/>
    <property type="project" value="TreeGrafter"/>
</dbReference>
<dbReference type="GO" id="GO:0006826">
    <property type="term" value="P:iron ion transport"/>
    <property type="evidence" value="ECO:0007669"/>
    <property type="project" value="UniProtKB-KW"/>
</dbReference>
<evidence type="ECO:0000256" key="6">
    <source>
        <dbReference type="ARBA" id="ARBA00022496"/>
    </source>
</evidence>
<evidence type="ECO:0000256" key="5">
    <source>
        <dbReference type="ARBA" id="ARBA00022448"/>
    </source>
</evidence>
<dbReference type="InterPro" id="IPR036524">
    <property type="entry name" value="Frataxin/CyaY_sf"/>
</dbReference>
<dbReference type="SUPFAM" id="SSF55387">
    <property type="entry name" value="Frataxin/Nqo15-like"/>
    <property type="match status" value="1"/>
</dbReference>
<keyword evidence="9" id="KW-0408">Iron</keyword>
<keyword evidence="7" id="KW-0809">Transit peptide</keyword>
<evidence type="ECO:0000313" key="15">
    <source>
        <dbReference type="Proteomes" id="UP000266272"/>
    </source>
</evidence>
<feature type="compositionally biased region" description="Gly residues" evidence="13">
    <location>
        <begin position="268"/>
        <end position="280"/>
    </location>
</feature>
<dbReference type="GO" id="GO:0051537">
    <property type="term" value="F:2 iron, 2 sulfur cluster binding"/>
    <property type="evidence" value="ECO:0007669"/>
    <property type="project" value="TreeGrafter"/>
</dbReference>
<dbReference type="STRING" id="490622.A0A395NZ20"/>
<comment type="subcellular location">
    <subcellularLocation>
        <location evidence="1">Mitochondrion</location>
    </subcellularLocation>
</comment>
<dbReference type="GO" id="GO:0006879">
    <property type="term" value="P:intracellular iron ion homeostasis"/>
    <property type="evidence" value="ECO:0007669"/>
    <property type="project" value="UniProtKB-KW"/>
</dbReference>
<keyword evidence="6" id="KW-0410">Iron transport</keyword>
<dbReference type="PROSITE" id="PS50810">
    <property type="entry name" value="FRATAXIN_2"/>
    <property type="match status" value="1"/>
</dbReference>
<dbReference type="InterPro" id="IPR002908">
    <property type="entry name" value="Frataxin/CyaY"/>
</dbReference>
<dbReference type="GO" id="GO:0004322">
    <property type="term" value="F:ferroxidase activity"/>
    <property type="evidence" value="ECO:0007669"/>
    <property type="project" value="UniProtKB-EC"/>
</dbReference>
<comment type="similarity">
    <text evidence="2">Belongs to the frataxin family.</text>
</comment>
<keyword evidence="10" id="KW-0406">Ion transport</keyword>
<dbReference type="SMART" id="SM01219">
    <property type="entry name" value="Frataxin_Cyay"/>
    <property type="match status" value="1"/>
</dbReference>
<reference evidence="14 15" key="1">
    <citation type="journal article" date="2018" name="PLoS Pathog.">
        <title>Evolution of structural diversity of trichothecenes, a family of toxins produced by plant pathogenic and entomopathogenic fungi.</title>
        <authorList>
            <person name="Proctor R.H."/>
            <person name="McCormick S.P."/>
            <person name="Kim H.S."/>
            <person name="Cardoza R.E."/>
            <person name="Stanley A.M."/>
            <person name="Lindo L."/>
            <person name="Kelly A."/>
            <person name="Brown D.W."/>
            <person name="Lee T."/>
            <person name="Vaughan M.M."/>
            <person name="Alexander N.J."/>
            <person name="Busman M."/>
            <person name="Gutierrez S."/>
        </authorList>
    </citation>
    <scope>NUCLEOTIDE SEQUENCE [LARGE SCALE GENOMIC DNA]</scope>
    <source>
        <strain evidence="14 15">IBT 40837</strain>
    </source>
</reference>
<sequence length="280" mass="29515">MASSSISRHGLTQAPRLLGRAMRSPRMVPASFRLLPNISRAAIPSVSSQRRQFSAQTGLRKGIMPDTSNPDKAATGTETTFAVAELTDAEYQELSDEYLHDLLEKFETHQDNGAPIDVEYSSGVMTVTLVGKGTYVINKQPPNKQIWLSSPISGPKRYDFCVASEGQGDKEGTALGTWMYTRDGTSLDELILKEIEVDFSSPPTPDPAAPESDSSRSCAPAPSPSPPPPGTTPSASRPPRPGPRRAPGTLPGAGPARRTAPAPSTAPRGGGPGRGAGMPA</sequence>
<dbReference type="EMBL" id="PXOA01000057">
    <property type="protein sequence ID" value="RFU81299.1"/>
    <property type="molecule type" value="Genomic_DNA"/>
</dbReference>
<evidence type="ECO:0000256" key="11">
    <source>
        <dbReference type="ARBA" id="ARBA00023128"/>
    </source>
</evidence>
<protein>
    <recommendedName>
        <fullName evidence="3">ferroxidase</fullName>
        <ecNumber evidence="3">1.16.3.1</ecNumber>
    </recommendedName>
</protein>
<evidence type="ECO:0000256" key="10">
    <source>
        <dbReference type="ARBA" id="ARBA00023065"/>
    </source>
</evidence>
<dbReference type="GO" id="GO:0008199">
    <property type="term" value="F:ferric iron binding"/>
    <property type="evidence" value="ECO:0007669"/>
    <property type="project" value="InterPro"/>
</dbReference>
<comment type="caution">
    <text evidence="14">The sequence shown here is derived from an EMBL/GenBank/DDBJ whole genome shotgun (WGS) entry which is preliminary data.</text>
</comment>
<evidence type="ECO:0000256" key="12">
    <source>
        <dbReference type="ARBA" id="ARBA00047990"/>
    </source>
</evidence>
<dbReference type="FunFam" id="3.30.920.10:FF:000004">
    <property type="entry name" value="Mitochondrial chaperone Frataxin"/>
    <property type="match status" value="1"/>
</dbReference>
<dbReference type="EC" id="1.16.3.1" evidence="3"/>
<dbReference type="PROSITE" id="PS01344">
    <property type="entry name" value="FRATAXIN_1"/>
    <property type="match status" value="1"/>
</dbReference>
<evidence type="ECO:0000256" key="9">
    <source>
        <dbReference type="ARBA" id="ARBA00023004"/>
    </source>
</evidence>
<dbReference type="PANTHER" id="PTHR16821">
    <property type="entry name" value="FRATAXIN"/>
    <property type="match status" value="1"/>
</dbReference>
<feature type="compositionally biased region" description="Low complexity" evidence="13">
    <location>
        <begin position="245"/>
        <end position="267"/>
    </location>
</feature>
<dbReference type="Pfam" id="PF01491">
    <property type="entry name" value="Frataxin_Cyay"/>
    <property type="match status" value="1"/>
</dbReference>
<evidence type="ECO:0000256" key="7">
    <source>
        <dbReference type="ARBA" id="ARBA00022946"/>
    </source>
</evidence>
<keyword evidence="5" id="KW-0813">Transport</keyword>
<dbReference type="OrthoDB" id="1897642at2759"/>
<keyword evidence="15" id="KW-1185">Reference proteome</keyword>
<evidence type="ECO:0000256" key="2">
    <source>
        <dbReference type="ARBA" id="ARBA00008183"/>
    </source>
</evidence>
<dbReference type="InterPro" id="IPR020895">
    <property type="entry name" value="Frataxin_CS"/>
</dbReference>
<evidence type="ECO:0000256" key="1">
    <source>
        <dbReference type="ARBA" id="ARBA00004173"/>
    </source>
</evidence>
<feature type="region of interest" description="Disordered" evidence="13">
    <location>
        <begin position="198"/>
        <end position="280"/>
    </location>
</feature>
<evidence type="ECO:0000256" key="8">
    <source>
        <dbReference type="ARBA" id="ARBA00023002"/>
    </source>
</evidence>
<dbReference type="Proteomes" id="UP000266272">
    <property type="component" value="Unassembled WGS sequence"/>
</dbReference>
<keyword evidence="11" id="KW-0496">Mitochondrion</keyword>
<evidence type="ECO:0000256" key="13">
    <source>
        <dbReference type="SAM" id="MobiDB-lite"/>
    </source>
</evidence>
<accession>A0A395NZ20</accession>
<feature type="compositionally biased region" description="Pro residues" evidence="13">
    <location>
        <begin position="221"/>
        <end position="241"/>
    </location>
</feature>
<dbReference type="NCBIfam" id="TIGR03422">
    <property type="entry name" value="mito_frataxin"/>
    <property type="match status" value="1"/>
</dbReference>